<dbReference type="GO" id="GO:0140359">
    <property type="term" value="F:ABC-type transporter activity"/>
    <property type="evidence" value="ECO:0007669"/>
    <property type="project" value="InterPro"/>
</dbReference>
<keyword evidence="8 9" id="KW-0472">Membrane</keyword>
<accession>A0A7U7G9D6</accession>
<evidence type="ECO:0000256" key="1">
    <source>
        <dbReference type="ARBA" id="ARBA00004429"/>
    </source>
</evidence>
<evidence type="ECO:0000313" key="12">
    <source>
        <dbReference type="Proteomes" id="UP000019184"/>
    </source>
</evidence>
<keyword evidence="6 9" id="KW-0812">Transmembrane</keyword>
<evidence type="ECO:0000313" key="11">
    <source>
        <dbReference type="EMBL" id="CDH43919.1"/>
    </source>
</evidence>
<dbReference type="AlphaFoldDB" id="A0A7U7G9D6"/>
<evidence type="ECO:0000256" key="2">
    <source>
        <dbReference type="ARBA" id="ARBA00007783"/>
    </source>
</evidence>
<dbReference type="PROSITE" id="PS51012">
    <property type="entry name" value="ABC_TM2"/>
    <property type="match status" value="1"/>
</dbReference>
<comment type="subcellular location">
    <subcellularLocation>
        <location evidence="1 9">Cell inner membrane</location>
        <topology evidence="1 9">Multi-pass membrane protein</topology>
    </subcellularLocation>
</comment>
<sequence length="264" mass="28965">MPQRLLRVSRLLPPFIGRELREQYAGSLLGVLWSFLQPALYILLYWWVFAAVMRTRFPVGSALADTPFIVFLLSALLPWFAFQDGLNRAAGSIVGRREMVRKVHFPVIVFPLAATAAAFMVQASSYVLFLAIVALWQGGFSLNALGAVTVLLGLQFAVTAGLGLLLAAFTVYLRDTAQVLSLVLAVVFYMAPILYPLTLVPAEFHSLIRFNPFTAFAESYHSAVLVGVWPNFTMLTGLVLFAVGALAAGVYVFQRLEPGFADVL</sequence>
<comment type="caution">
    <text evidence="11">The sequence shown here is derived from an EMBL/GenBank/DDBJ whole genome shotgun (WGS) entry which is preliminary data.</text>
</comment>
<dbReference type="EMBL" id="CBTK010000046">
    <property type="protein sequence ID" value="CDH43919.1"/>
    <property type="molecule type" value="Genomic_DNA"/>
</dbReference>
<dbReference type="PANTHER" id="PTHR30413:SF8">
    <property type="entry name" value="TRANSPORT PERMEASE PROTEIN"/>
    <property type="match status" value="1"/>
</dbReference>
<name>A0A7U7G9D6_9GAMM</name>
<evidence type="ECO:0000256" key="9">
    <source>
        <dbReference type="RuleBase" id="RU361157"/>
    </source>
</evidence>
<dbReference type="Proteomes" id="UP000019184">
    <property type="component" value="Unassembled WGS sequence"/>
</dbReference>
<keyword evidence="5" id="KW-0997">Cell inner membrane</keyword>
<dbReference type="InterPro" id="IPR047817">
    <property type="entry name" value="ABC2_TM_bact-type"/>
</dbReference>
<organism evidence="11 12">
    <name type="scientific">Candidatus Contendobacter odensis Run_B_J11</name>
    <dbReference type="NCBI Taxonomy" id="1400861"/>
    <lineage>
        <taxon>Bacteria</taxon>
        <taxon>Pseudomonadati</taxon>
        <taxon>Pseudomonadota</taxon>
        <taxon>Gammaproteobacteria</taxon>
        <taxon>Candidatus Competibacteraceae</taxon>
        <taxon>Candidatus Contendibacter</taxon>
    </lineage>
</organism>
<feature type="transmembrane region" description="Helical" evidence="9">
    <location>
        <begin position="68"/>
        <end position="86"/>
    </location>
</feature>
<feature type="transmembrane region" description="Helical" evidence="9">
    <location>
        <begin position="148"/>
        <end position="172"/>
    </location>
</feature>
<evidence type="ECO:0000256" key="8">
    <source>
        <dbReference type="ARBA" id="ARBA00023136"/>
    </source>
</evidence>
<evidence type="ECO:0000256" key="3">
    <source>
        <dbReference type="ARBA" id="ARBA00022448"/>
    </source>
</evidence>
<feature type="transmembrane region" description="Helical" evidence="9">
    <location>
        <begin position="107"/>
        <end position="136"/>
    </location>
</feature>
<comment type="similarity">
    <text evidence="2 9">Belongs to the ABC-2 integral membrane protein family.</text>
</comment>
<feature type="transmembrane region" description="Helical" evidence="9">
    <location>
        <begin position="232"/>
        <end position="253"/>
    </location>
</feature>
<keyword evidence="4 9" id="KW-1003">Cell membrane</keyword>
<evidence type="ECO:0000259" key="10">
    <source>
        <dbReference type="PROSITE" id="PS51012"/>
    </source>
</evidence>
<feature type="transmembrane region" description="Helical" evidence="9">
    <location>
        <begin position="179"/>
        <end position="197"/>
    </location>
</feature>
<dbReference type="GO" id="GO:0005886">
    <property type="term" value="C:plasma membrane"/>
    <property type="evidence" value="ECO:0007669"/>
    <property type="project" value="UniProtKB-SubCell"/>
</dbReference>
<gene>
    <name evidence="11" type="ORF">BN874_140012</name>
</gene>
<keyword evidence="12" id="KW-1185">Reference proteome</keyword>
<dbReference type="GO" id="GO:0015920">
    <property type="term" value="P:lipopolysaccharide transport"/>
    <property type="evidence" value="ECO:0007669"/>
    <property type="project" value="TreeGrafter"/>
</dbReference>
<dbReference type="PANTHER" id="PTHR30413">
    <property type="entry name" value="INNER MEMBRANE TRANSPORT PERMEASE"/>
    <property type="match status" value="1"/>
</dbReference>
<dbReference type="OrthoDB" id="9786910at2"/>
<reference evidence="11 12" key="1">
    <citation type="journal article" date="2014" name="ISME J.">
        <title>Candidatus Competibacter-lineage genomes retrieved from metagenomes reveal functional metabolic diversity.</title>
        <authorList>
            <person name="McIlroy S.J."/>
            <person name="Albertsen M."/>
            <person name="Andresen E.K."/>
            <person name="Saunders A.M."/>
            <person name="Kristiansen R."/>
            <person name="Stokholm-Bjerregaard M."/>
            <person name="Nielsen K.L."/>
            <person name="Nielsen P.H."/>
        </authorList>
    </citation>
    <scope>NUCLEOTIDE SEQUENCE [LARGE SCALE GENOMIC DNA]</scope>
    <source>
        <strain evidence="11 12">Run_B_J11</strain>
    </source>
</reference>
<keyword evidence="3 9" id="KW-0813">Transport</keyword>
<dbReference type="Pfam" id="PF01061">
    <property type="entry name" value="ABC2_membrane"/>
    <property type="match status" value="1"/>
</dbReference>
<evidence type="ECO:0000256" key="4">
    <source>
        <dbReference type="ARBA" id="ARBA00022475"/>
    </source>
</evidence>
<feature type="transmembrane region" description="Helical" evidence="9">
    <location>
        <begin position="28"/>
        <end position="48"/>
    </location>
</feature>
<protein>
    <recommendedName>
        <fullName evidence="9">Transport permease protein</fullName>
    </recommendedName>
</protein>
<feature type="domain" description="ABC transmembrane type-2" evidence="10">
    <location>
        <begin position="29"/>
        <end position="256"/>
    </location>
</feature>
<keyword evidence="7 9" id="KW-1133">Transmembrane helix</keyword>
<proteinExistence type="inferred from homology"/>
<dbReference type="RefSeq" id="WP_034431007.1">
    <property type="nucleotide sequence ID" value="NZ_CBTK010000046.1"/>
</dbReference>
<evidence type="ECO:0000256" key="5">
    <source>
        <dbReference type="ARBA" id="ARBA00022519"/>
    </source>
</evidence>
<evidence type="ECO:0000256" key="7">
    <source>
        <dbReference type="ARBA" id="ARBA00022989"/>
    </source>
</evidence>
<evidence type="ECO:0000256" key="6">
    <source>
        <dbReference type="ARBA" id="ARBA00022692"/>
    </source>
</evidence>
<dbReference type="InterPro" id="IPR013525">
    <property type="entry name" value="ABC2_TM"/>
</dbReference>